<proteinExistence type="predicted"/>
<keyword evidence="2" id="KW-1185">Reference proteome</keyword>
<accession>A0ACD3BF33</accession>
<reference evidence="1 2" key="1">
    <citation type="journal article" date="2019" name="Nat. Ecol. Evol.">
        <title>Megaphylogeny resolves global patterns of mushroom evolution.</title>
        <authorList>
            <person name="Varga T."/>
            <person name="Krizsan K."/>
            <person name="Foldi C."/>
            <person name="Dima B."/>
            <person name="Sanchez-Garcia M."/>
            <person name="Sanchez-Ramirez S."/>
            <person name="Szollosi G.J."/>
            <person name="Szarkandi J.G."/>
            <person name="Papp V."/>
            <person name="Albert L."/>
            <person name="Andreopoulos W."/>
            <person name="Angelini C."/>
            <person name="Antonin V."/>
            <person name="Barry K.W."/>
            <person name="Bougher N.L."/>
            <person name="Buchanan P."/>
            <person name="Buyck B."/>
            <person name="Bense V."/>
            <person name="Catcheside P."/>
            <person name="Chovatia M."/>
            <person name="Cooper J."/>
            <person name="Damon W."/>
            <person name="Desjardin D."/>
            <person name="Finy P."/>
            <person name="Geml J."/>
            <person name="Haridas S."/>
            <person name="Hughes K."/>
            <person name="Justo A."/>
            <person name="Karasinski D."/>
            <person name="Kautmanova I."/>
            <person name="Kiss B."/>
            <person name="Kocsube S."/>
            <person name="Kotiranta H."/>
            <person name="LaButti K.M."/>
            <person name="Lechner B.E."/>
            <person name="Liimatainen K."/>
            <person name="Lipzen A."/>
            <person name="Lukacs Z."/>
            <person name="Mihaltcheva S."/>
            <person name="Morgado L.N."/>
            <person name="Niskanen T."/>
            <person name="Noordeloos M.E."/>
            <person name="Ohm R.A."/>
            <person name="Ortiz-Santana B."/>
            <person name="Ovrebo C."/>
            <person name="Racz N."/>
            <person name="Riley R."/>
            <person name="Savchenko A."/>
            <person name="Shiryaev A."/>
            <person name="Soop K."/>
            <person name="Spirin V."/>
            <person name="Szebenyi C."/>
            <person name="Tomsovsky M."/>
            <person name="Tulloss R.E."/>
            <person name="Uehling J."/>
            <person name="Grigoriev I.V."/>
            <person name="Vagvolgyi C."/>
            <person name="Papp T."/>
            <person name="Martin F.M."/>
            <person name="Miettinen O."/>
            <person name="Hibbett D.S."/>
            <person name="Nagy L.G."/>
        </authorList>
    </citation>
    <scope>NUCLEOTIDE SEQUENCE [LARGE SCALE GENOMIC DNA]</scope>
    <source>
        <strain evidence="1 2">NL-1719</strain>
    </source>
</reference>
<evidence type="ECO:0000313" key="1">
    <source>
        <dbReference type="EMBL" id="TFK76431.1"/>
    </source>
</evidence>
<protein>
    <submittedName>
        <fullName evidence="1">Uncharacterized protein</fullName>
    </submittedName>
</protein>
<organism evidence="1 2">
    <name type="scientific">Pluteus cervinus</name>
    <dbReference type="NCBI Taxonomy" id="181527"/>
    <lineage>
        <taxon>Eukaryota</taxon>
        <taxon>Fungi</taxon>
        <taxon>Dikarya</taxon>
        <taxon>Basidiomycota</taxon>
        <taxon>Agaricomycotina</taxon>
        <taxon>Agaricomycetes</taxon>
        <taxon>Agaricomycetidae</taxon>
        <taxon>Agaricales</taxon>
        <taxon>Pluteineae</taxon>
        <taxon>Pluteaceae</taxon>
        <taxon>Pluteus</taxon>
    </lineage>
</organism>
<sequence>MVGQFDKRCFHFDRSGKALDPPCPKGTDCRFAHPGDKRWDELGPTRRPREYNFNKYENYSRYYDETAPPPASRKKPDPSPPRRPSTRQYEAPVPTVASPKQVTPNPPLSATDTMAPPPTPKPRPTSASAMPPPPPPSAPPAPPAGPLPPIPPAPALPAALAAATTRQIIEVNQEQNAAAWQERVDLLAKIVDLRSLATKTEAEIQQLNQLNQRARAHFVPSPIDEAKFQNRIKDLQAKQEELGKQMKKCIDQLQSSKSWATIPPHDADDLVIRVREALRATQEMASTTGKMESLLGEIGLDHKDPDAMDVDAPDPSRPSKRRRLSVDIGKVAGPSEDDLQEVREKLANIELRISNFENDINARDEELAGEVNDKLELRFEELLSERLEELNMRDNGISSQMKDVQREAHGVETGVNDLAGEIEDLLKRAEASDKEIAALRKENQEFSGLVAGWDQKLQQYMQNRDQDRETIAALQATLHAYMQRPISPPASPRIPTRDELVKAVREPIIDQLREAVKPLLENYRAEIQVMQHKHGQDVYSNVSQKIDATARIINAVSSIIQPPNPNP</sequence>
<evidence type="ECO:0000313" key="2">
    <source>
        <dbReference type="Proteomes" id="UP000308600"/>
    </source>
</evidence>
<name>A0ACD3BF33_9AGAR</name>
<dbReference type="EMBL" id="ML208260">
    <property type="protein sequence ID" value="TFK76431.1"/>
    <property type="molecule type" value="Genomic_DNA"/>
</dbReference>
<gene>
    <name evidence="1" type="ORF">BDN72DRAFT_235565</name>
</gene>
<dbReference type="Proteomes" id="UP000308600">
    <property type="component" value="Unassembled WGS sequence"/>
</dbReference>